<evidence type="ECO:0000256" key="1">
    <source>
        <dbReference type="SAM" id="MobiDB-lite"/>
    </source>
</evidence>
<feature type="region of interest" description="Disordered" evidence="1">
    <location>
        <begin position="58"/>
        <end position="110"/>
    </location>
</feature>
<feature type="compositionally biased region" description="Basic and acidic residues" evidence="1">
    <location>
        <begin position="79"/>
        <end position="100"/>
    </location>
</feature>
<evidence type="ECO:0000256" key="2">
    <source>
        <dbReference type="SAM" id="SignalP"/>
    </source>
</evidence>
<accession>B8ITZ7</accession>
<name>B8ITZ7_METNO</name>
<feature type="signal peptide" evidence="2">
    <location>
        <begin position="1"/>
        <end position="19"/>
    </location>
</feature>
<dbReference type="RefSeq" id="WP_015932448.1">
    <property type="nucleotide sequence ID" value="NC_011894.1"/>
</dbReference>
<keyword evidence="2" id="KW-0732">Signal</keyword>
<dbReference type="HOGENOM" id="CLU_157189_0_0_5"/>
<dbReference type="Proteomes" id="UP000008207">
    <property type="component" value="Chromosome"/>
</dbReference>
<protein>
    <recommendedName>
        <fullName evidence="5">Lipoprotein</fullName>
    </recommendedName>
</protein>
<evidence type="ECO:0000313" key="4">
    <source>
        <dbReference type="Proteomes" id="UP000008207"/>
    </source>
</evidence>
<reference evidence="3 4" key="1">
    <citation type="submission" date="2009-01" db="EMBL/GenBank/DDBJ databases">
        <title>Complete sequence of chromosome of Methylobacterium nodulans ORS 2060.</title>
        <authorList>
            <consortium name="US DOE Joint Genome Institute"/>
            <person name="Lucas S."/>
            <person name="Copeland A."/>
            <person name="Lapidus A."/>
            <person name="Glavina del Rio T."/>
            <person name="Dalin E."/>
            <person name="Tice H."/>
            <person name="Bruce D."/>
            <person name="Goodwin L."/>
            <person name="Pitluck S."/>
            <person name="Sims D."/>
            <person name="Brettin T."/>
            <person name="Detter J.C."/>
            <person name="Han C."/>
            <person name="Larimer F."/>
            <person name="Land M."/>
            <person name="Hauser L."/>
            <person name="Kyrpides N."/>
            <person name="Ivanova N."/>
            <person name="Marx C.J."/>
            <person name="Richardson P."/>
        </authorList>
    </citation>
    <scope>NUCLEOTIDE SEQUENCE [LARGE SCALE GENOMIC DNA]</scope>
    <source>
        <strain evidence="4">LMG 21967 / CNCM I-2342 / ORS 2060</strain>
    </source>
</reference>
<gene>
    <name evidence="3" type="ordered locus">Mnod_6028</name>
</gene>
<dbReference type="STRING" id="460265.Mnod_6028"/>
<organism evidence="3 4">
    <name type="scientific">Methylobacterium nodulans (strain LMG 21967 / CNCM I-2342 / ORS 2060)</name>
    <dbReference type="NCBI Taxonomy" id="460265"/>
    <lineage>
        <taxon>Bacteria</taxon>
        <taxon>Pseudomonadati</taxon>
        <taxon>Pseudomonadota</taxon>
        <taxon>Alphaproteobacteria</taxon>
        <taxon>Hyphomicrobiales</taxon>
        <taxon>Methylobacteriaceae</taxon>
        <taxon>Methylobacterium</taxon>
    </lineage>
</organism>
<dbReference type="PROSITE" id="PS51257">
    <property type="entry name" value="PROKAR_LIPOPROTEIN"/>
    <property type="match status" value="1"/>
</dbReference>
<sequence>MCPRLLILLPLALAPALSACVLDGGNPVRDAAKAAGFTPKPVQAPDFVVQSRREGTDYLPVGVSAPPRPIRAKSPAGAKDLEAELDASRRRNEARGKDAAKAGAAAKPAP</sequence>
<evidence type="ECO:0008006" key="5">
    <source>
        <dbReference type="Google" id="ProtNLM"/>
    </source>
</evidence>
<feature type="chain" id="PRO_5002874807" description="Lipoprotein" evidence="2">
    <location>
        <begin position="20"/>
        <end position="110"/>
    </location>
</feature>
<dbReference type="EMBL" id="CP001349">
    <property type="protein sequence ID" value="ACL60855.1"/>
    <property type="molecule type" value="Genomic_DNA"/>
</dbReference>
<keyword evidence="4" id="KW-1185">Reference proteome</keyword>
<dbReference type="eggNOG" id="ENOG5033929">
    <property type="taxonomic scope" value="Bacteria"/>
</dbReference>
<dbReference type="OrthoDB" id="8003948at2"/>
<proteinExistence type="predicted"/>
<evidence type="ECO:0000313" key="3">
    <source>
        <dbReference type="EMBL" id="ACL60855.1"/>
    </source>
</evidence>
<dbReference type="AlphaFoldDB" id="B8ITZ7"/>
<feature type="compositionally biased region" description="Low complexity" evidence="1">
    <location>
        <begin position="101"/>
        <end position="110"/>
    </location>
</feature>
<dbReference type="KEGG" id="mno:Mnod_6028"/>